<dbReference type="RefSeq" id="WP_089376423.1">
    <property type="nucleotide sequence ID" value="NZ_FZNX01000001.1"/>
</dbReference>
<sequence>MLVSFEELEKNARVWIYQSNREFSKNELVEICKIVEGFVANWQRHGEDLKASYTIKYNQFLVLAVDENFNNVSGCSIDASVSLIKKLESEFSADLTNKLNISFKDNNNVNVVSMADFQKYAKLEKITSNTVVFNNMVTTKEDFEQNWEVTADKSWHKRFLVQ</sequence>
<evidence type="ECO:0000313" key="1">
    <source>
        <dbReference type="EMBL" id="SNR30051.1"/>
    </source>
</evidence>
<reference evidence="2" key="1">
    <citation type="submission" date="2017-06" db="EMBL/GenBank/DDBJ databases">
        <authorList>
            <person name="Varghese N."/>
            <person name="Submissions S."/>
        </authorList>
    </citation>
    <scope>NUCLEOTIDE SEQUENCE [LARGE SCALE GENOMIC DNA]</scope>
    <source>
        <strain evidence="2">DSM 27993</strain>
    </source>
</reference>
<organism evidence="1 2">
    <name type="scientific">Lutibacter flavus</name>
    <dbReference type="NCBI Taxonomy" id="691689"/>
    <lineage>
        <taxon>Bacteria</taxon>
        <taxon>Pseudomonadati</taxon>
        <taxon>Bacteroidota</taxon>
        <taxon>Flavobacteriia</taxon>
        <taxon>Flavobacteriales</taxon>
        <taxon>Flavobacteriaceae</taxon>
        <taxon>Lutibacter</taxon>
    </lineage>
</organism>
<gene>
    <name evidence="1" type="ORF">SAMN04488111_0035</name>
</gene>
<accession>A0A238V764</accession>
<evidence type="ECO:0000313" key="2">
    <source>
        <dbReference type="Proteomes" id="UP000198412"/>
    </source>
</evidence>
<protein>
    <recommendedName>
        <fullName evidence="3">ABC transporter ATPase</fullName>
    </recommendedName>
</protein>
<dbReference type="OrthoDB" id="978691at2"/>
<name>A0A238V764_9FLAO</name>
<dbReference type="EMBL" id="FZNX01000001">
    <property type="protein sequence ID" value="SNR30051.1"/>
    <property type="molecule type" value="Genomic_DNA"/>
</dbReference>
<dbReference type="Proteomes" id="UP000198412">
    <property type="component" value="Unassembled WGS sequence"/>
</dbReference>
<dbReference type="AlphaFoldDB" id="A0A238V764"/>
<proteinExistence type="predicted"/>
<keyword evidence="2" id="KW-1185">Reference proteome</keyword>
<evidence type="ECO:0008006" key="3">
    <source>
        <dbReference type="Google" id="ProtNLM"/>
    </source>
</evidence>